<evidence type="ECO:0000256" key="1">
    <source>
        <dbReference type="ARBA" id="ARBA00009481"/>
    </source>
</evidence>
<dbReference type="SUPFAM" id="SSF53756">
    <property type="entry name" value="UDP-Glycosyltransferase/glycogen phosphorylase"/>
    <property type="match status" value="1"/>
</dbReference>
<dbReference type="Gene3D" id="3.40.50.2000">
    <property type="entry name" value="Glycogen Phosphorylase B"/>
    <property type="match status" value="2"/>
</dbReference>
<name>A0A7V7SE97_9BACI</name>
<dbReference type="Pfam" id="PF00534">
    <property type="entry name" value="Glycos_transf_1"/>
    <property type="match status" value="1"/>
</dbReference>
<evidence type="ECO:0000259" key="2">
    <source>
        <dbReference type="Pfam" id="PF00534"/>
    </source>
</evidence>
<dbReference type="Pfam" id="PF13477">
    <property type="entry name" value="Glyco_trans_4_2"/>
    <property type="match status" value="1"/>
</dbReference>
<dbReference type="Proteomes" id="UP000470409">
    <property type="component" value="Unassembled WGS sequence"/>
</dbReference>
<dbReference type="CDD" id="cd03808">
    <property type="entry name" value="GT4_CapM-like"/>
    <property type="match status" value="1"/>
</dbReference>
<accession>A0A7V7SE97</accession>
<evidence type="ECO:0000313" key="4">
    <source>
        <dbReference type="EMBL" id="KAB2445577.1"/>
    </source>
</evidence>
<feature type="domain" description="Glycosyl transferase family 1" evidence="2">
    <location>
        <begin position="188"/>
        <end position="354"/>
    </location>
</feature>
<comment type="similarity">
    <text evidence="1">Belongs to the glycosyltransferase group 1 family. Glycosyltransferase 4 subfamily.</text>
</comment>
<sequence>MKMQVRGKVAFVATVYRHIEAFHIPFIKMLQQEGYEVHVYAHVDNSKSNVASNGVICHDISIERSPYNLNNIKAYYQLLKSFREEKFVMAHMHTPMGGVLGRLAAKKAKVGHAVYTAHGFHFFKGAPLVNWLVYYPMEKFLARYTDFLVTINKEDFKRAQSFKVRKKVEYVPGVGVEASNFNLQACIRERKRAELGINQDDFVILCVAELNENKNQVQLINAVKELSNKYKNIKCLLVGIGEKQEDYKEMVVSLKLHNHILFLGFREDIPELMSAADTVTLLSKREGLPKALLEALAASKPLVVTDVRGNRDLVQDGFNGYVVNVSDIEGTVMAFENLITNSQTKKIFESRSREMSKEYELEMIKRYMGSLYDKILN</sequence>
<dbReference type="PANTHER" id="PTHR12526:SF630">
    <property type="entry name" value="GLYCOSYLTRANSFERASE"/>
    <property type="match status" value="1"/>
</dbReference>
<dbReference type="AlphaFoldDB" id="A0A7V7SE97"/>
<dbReference type="EMBL" id="WBPG01000002">
    <property type="protein sequence ID" value="KAB2445577.1"/>
    <property type="molecule type" value="Genomic_DNA"/>
</dbReference>
<protein>
    <submittedName>
        <fullName evidence="4">Glycosyltransferase family 4 protein</fullName>
    </submittedName>
</protein>
<reference evidence="4 5" key="1">
    <citation type="submission" date="2019-10" db="EMBL/GenBank/DDBJ databases">
        <title>Bacillus from the desert of Cuatro Cinegas, Coahuila.</title>
        <authorList>
            <person name="Olmedo-Alvarez G."/>
            <person name="Saldana S."/>
            <person name="Barcelo D."/>
        </authorList>
    </citation>
    <scope>NUCLEOTIDE SEQUENCE [LARGE SCALE GENOMIC DNA]</scope>
    <source>
        <strain evidence="4 5">CH155b_5T</strain>
    </source>
</reference>
<dbReference type="PANTHER" id="PTHR12526">
    <property type="entry name" value="GLYCOSYLTRANSFERASE"/>
    <property type="match status" value="1"/>
</dbReference>
<feature type="domain" description="Glycosyltransferase subfamily 4-like N-terminal" evidence="3">
    <location>
        <begin position="8"/>
        <end position="149"/>
    </location>
</feature>
<dbReference type="InterPro" id="IPR001296">
    <property type="entry name" value="Glyco_trans_1"/>
</dbReference>
<gene>
    <name evidence="4" type="ORF">F8163_02165</name>
</gene>
<proteinExistence type="inferred from homology"/>
<dbReference type="RefSeq" id="WP_151624009.1">
    <property type="nucleotide sequence ID" value="NZ_WBPG01000002.1"/>
</dbReference>
<evidence type="ECO:0000259" key="3">
    <source>
        <dbReference type="Pfam" id="PF13477"/>
    </source>
</evidence>
<keyword evidence="4" id="KW-0808">Transferase</keyword>
<dbReference type="GO" id="GO:0016757">
    <property type="term" value="F:glycosyltransferase activity"/>
    <property type="evidence" value="ECO:0007669"/>
    <property type="project" value="InterPro"/>
</dbReference>
<evidence type="ECO:0000313" key="5">
    <source>
        <dbReference type="Proteomes" id="UP000470409"/>
    </source>
</evidence>
<organism evidence="4 5">
    <name type="scientific">Bacillus luti</name>
    <dbReference type="NCBI Taxonomy" id="2026191"/>
    <lineage>
        <taxon>Bacteria</taxon>
        <taxon>Bacillati</taxon>
        <taxon>Bacillota</taxon>
        <taxon>Bacilli</taxon>
        <taxon>Bacillales</taxon>
        <taxon>Bacillaceae</taxon>
        <taxon>Bacillus</taxon>
        <taxon>Bacillus cereus group</taxon>
    </lineage>
</organism>
<dbReference type="InterPro" id="IPR028098">
    <property type="entry name" value="Glyco_trans_4-like_N"/>
</dbReference>
<comment type="caution">
    <text evidence="4">The sequence shown here is derived from an EMBL/GenBank/DDBJ whole genome shotgun (WGS) entry which is preliminary data.</text>
</comment>